<evidence type="ECO:0000256" key="1">
    <source>
        <dbReference type="SAM" id="MobiDB-lite"/>
    </source>
</evidence>
<proteinExistence type="predicted"/>
<comment type="caution">
    <text evidence="2">The sequence shown here is derived from an EMBL/GenBank/DDBJ whole genome shotgun (WGS) entry which is preliminary data.</text>
</comment>
<evidence type="ECO:0008006" key="4">
    <source>
        <dbReference type="Google" id="ProtNLM"/>
    </source>
</evidence>
<evidence type="ECO:0000313" key="2">
    <source>
        <dbReference type="EMBL" id="MDO7867455.1"/>
    </source>
</evidence>
<sequence length="368" mass="41392">MASRVYLHVGLPKTGTTYLQSVLWDNKPALAEQGILLPGNSARDHMWATLVVREHGRIGDRAPAAQTSWQRLVDEVRAHPGPAVISHEFFGAATEAQAAQAVAALGCEVHLVVTARDVLTVVASYWQEYVKHGWFDLALDEFPEPGRGYEEWTWRTLDLRKVLERWSSAIPAERVHVLVLPDASAPRDALWTEFAAILGIEGAEEFDLERARENSSLSVVEAEFMRRFASGLADFDNALDRGVWLRGYLSHRVLVPRAGERPRPSDERIEELRAIADDAVDWLAGTGFDIRGDVERLRVPAEVPGRDPSSVTDDEIREVALDTARRLLTDMREIRRENTRLRREAGERDTAAPTRRTVLGRIRSRRAD</sequence>
<organism evidence="2 3">
    <name type="scientific">Nocardioides jiangxiensis</name>
    <dbReference type="NCBI Taxonomy" id="3064524"/>
    <lineage>
        <taxon>Bacteria</taxon>
        <taxon>Bacillati</taxon>
        <taxon>Actinomycetota</taxon>
        <taxon>Actinomycetes</taxon>
        <taxon>Propionibacteriales</taxon>
        <taxon>Nocardioidaceae</taxon>
        <taxon>Nocardioides</taxon>
    </lineage>
</organism>
<dbReference type="SUPFAM" id="SSF52540">
    <property type="entry name" value="P-loop containing nucleoside triphosphate hydrolases"/>
    <property type="match status" value="1"/>
</dbReference>
<name>A0ABT9AY15_9ACTN</name>
<accession>A0ABT9AY15</accession>
<feature type="compositionally biased region" description="Basic and acidic residues" evidence="1">
    <location>
        <begin position="341"/>
        <end position="350"/>
    </location>
</feature>
<gene>
    <name evidence="2" type="ORF">Q5722_03645</name>
</gene>
<reference evidence="2 3" key="1">
    <citation type="submission" date="2023-07" db="EMBL/GenBank/DDBJ databases">
        <title>Nocardioides sp. nov WY-20 isolated from soil.</title>
        <authorList>
            <person name="Liu B."/>
            <person name="Wan Y."/>
        </authorList>
    </citation>
    <scope>NUCLEOTIDE SEQUENCE [LARGE SCALE GENOMIC DNA]</scope>
    <source>
        <strain evidence="2 3">WY-20</strain>
    </source>
</reference>
<dbReference type="RefSeq" id="WP_305026854.1">
    <property type="nucleotide sequence ID" value="NZ_JAUQTA010000001.1"/>
</dbReference>
<dbReference type="Proteomes" id="UP001233314">
    <property type="component" value="Unassembled WGS sequence"/>
</dbReference>
<keyword evidence="3" id="KW-1185">Reference proteome</keyword>
<dbReference type="Gene3D" id="3.40.50.300">
    <property type="entry name" value="P-loop containing nucleotide triphosphate hydrolases"/>
    <property type="match status" value="1"/>
</dbReference>
<dbReference type="InterPro" id="IPR027417">
    <property type="entry name" value="P-loop_NTPase"/>
</dbReference>
<evidence type="ECO:0000313" key="3">
    <source>
        <dbReference type="Proteomes" id="UP001233314"/>
    </source>
</evidence>
<protein>
    <recommendedName>
        <fullName evidence="4">Sulfotransferase family protein</fullName>
    </recommendedName>
</protein>
<dbReference type="EMBL" id="JAUQTA010000001">
    <property type="protein sequence ID" value="MDO7867455.1"/>
    <property type="molecule type" value="Genomic_DNA"/>
</dbReference>
<feature type="region of interest" description="Disordered" evidence="1">
    <location>
        <begin position="341"/>
        <end position="368"/>
    </location>
</feature>